<dbReference type="OrthoDB" id="10424001at2759"/>
<accession>A0A7J6P0L4</accession>
<evidence type="ECO:0000313" key="2">
    <source>
        <dbReference type="EMBL" id="KAF4689320.1"/>
    </source>
</evidence>
<gene>
    <name evidence="2" type="ORF">FOZ60_001732</name>
</gene>
<evidence type="ECO:0000256" key="1">
    <source>
        <dbReference type="SAM" id="MobiDB-lite"/>
    </source>
</evidence>
<feature type="compositionally biased region" description="Polar residues" evidence="1">
    <location>
        <begin position="219"/>
        <end position="247"/>
    </location>
</feature>
<sequence>MVPSGCMLVSRSPVMGTPPIPEEEELSATRYNSLLDTSVSEYPSPASSPASSINGTRATPNGLTRAGIPAGRRGNRHAGAPGGKRGVTTTPSTACPTPEGVITDSTMSYVFRATAELHNAGKLSTPDRTLAVRLACSGDTTALTAMATLIASARSFDEQANQLSMYLTGVQQASSMAAQSPWPPPVASGHPPPPGYYRQPSPPGQPYRSMDVQPAYPQPQFSNPQPSTTMANHVPYQNQRRSPSLQNYMPPGGSGSASGVISPSSDESGRQPSPGLSPAASPGAPPLYMTGFCGNLASNDGCVPQLWEPRARRLARIPTPCVGANAIVFALTNTSPAKHIPQGTPSPVKNHPNAAR</sequence>
<feature type="region of interest" description="Disordered" evidence="1">
    <location>
        <begin position="39"/>
        <end position="100"/>
    </location>
</feature>
<proteinExistence type="predicted"/>
<dbReference type="EMBL" id="JABANP010000127">
    <property type="protein sequence ID" value="KAF4689320.1"/>
    <property type="molecule type" value="Genomic_DNA"/>
</dbReference>
<feature type="compositionally biased region" description="Pro residues" evidence="1">
    <location>
        <begin position="181"/>
        <end position="205"/>
    </location>
</feature>
<dbReference type="AlphaFoldDB" id="A0A7J6P0L4"/>
<feature type="compositionally biased region" description="Low complexity" evidence="1">
    <location>
        <begin position="43"/>
        <end position="52"/>
    </location>
</feature>
<feature type="region of interest" description="Disordered" evidence="1">
    <location>
        <begin position="336"/>
        <end position="356"/>
    </location>
</feature>
<organism evidence="2 3">
    <name type="scientific">Perkinsus olseni</name>
    <name type="common">Perkinsus atlanticus</name>
    <dbReference type="NCBI Taxonomy" id="32597"/>
    <lineage>
        <taxon>Eukaryota</taxon>
        <taxon>Sar</taxon>
        <taxon>Alveolata</taxon>
        <taxon>Perkinsozoa</taxon>
        <taxon>Perkinsea</taxon>
        <taxon>Perkinsida</taxon>
        <taxon>Perkinsidae</taxon>
        <taxon>Perkinsus</taxon>
    </lineage>
</organism>
<feature type="compositionally biased region" description="Low complexity" evidence="1">
    <location>
        <begin position="272"/>
        <end position="282"/>
    </location>
</feature>
<reference evidence="2 3" key="1">
    <citation type="submission" date="2020-04" db="EMBL/GenBank/DDBJ databases">
        <title>Perkinsus olseni comparative genomics.</title>
        <authorList>
            <person name="Bogema D.R."/>
        </authorList>
    </citation>
    <scope>NUCLEOTIDE SEQUENCE [LARGE SCALE GENOMIC DNA]</scope>
    <source>
        <strain evidence="2">00978-12</strain>
    </source>
</reference>
<comment type="caution">
    <text evidence="2">The sequence shown here is derived from an EMBL/GenBank/DDBJ whole genome shotgun (WGS) entry which is preliminary data.</text>
</comment>
<dbReference type="Proteomes" id="UP000541610">
    <property type="component" value="Unassembled WGS sequence"/>
</dbReference>
<feature type="region of interest" description="Disordered" evidence="1">
    <location>
        <begin position="1"/>
        <end position="24"/>
    </location>
</feature>
<feature type="region of interest" description="Disordered" evidence="1">
    <location>
        <begin position="177"/>
        <end position="283"/>
    </location>
</feature>
<name>A0A7J6P0L4_PEROL</name>
<evidence type="ECO:0000313" key="3">
    <source>
        <dbReference type="Proteomes" id="UP000541610"/>
    </source>
</evidence>
<feature type="compositionally biased region" description="Polar residues" evidence="1">
    <location>
        <begin position="53"/>
        <end position="62"/>
    </location>
</feature>
<protein>
    <submittedName>
        <fullName evidence="2">Uncharacterized protein</fullName>
    </submittedName>
</protein>